<reference evidence="10 11" key="1">
    <citation type="journal article" date="2023" name="Hortic Res">
        <title>The complete reference genome for grapevine (Vitis vinifera L.) genetics and breeding.</title>
        <authorList>
            <person name="Shi X."/>
            <person name="Cao S."/>
            <person name="Wang X."/>
            <person name="Huang S."/>
            <person name="Wang Y."/>
            <person name="Liu Z."/>
            <person name="Liu W."/>
            <person name="Leng X."/>
            <person name="Peng Y."/>
            <person name="Wang N."/>
            <person name="Wang Y."/>
            <person name="Ma Z."/>
            <person name="Xu X."/>
            <person name="Zhang F."/>
            <person name="Xue H."/>
            <person name="Zhong H."/>
            <person name="Wang Y."/>
            <person name="Zhang K."/>
            <person name="Velt A."/>
            <person name="Avia K."/>
            <person name="Holtgrawe D."/>
            <person name="Grimplet J."/>
            <person name="Matus J.T."/>
            <person name="Ware D."/>
            <person name="Wu X."/>
            <person name="Wang H."/>
            <person name="Liu C."/>
            <person name="Fang Y."/>
            <person name="Rustenholz C."/>
            <person name="Cheng Z."/>
            <person name="Xiao H."/>
            <person name="Zhou Y."/>
        </authorList>
    </citation>
    <scope>NUCLEOTIDE SEQUENCE [LARGE SCALE GENOMIC DNA]</scope>
    <source>
        <strain evidence="11">cv. Pinot noir / PN40024</strain>
        <tissue evidence="10">Leaf</tissue>
    </source>
</reference>
<feature type="domain" description="Wall-associated receptor kinase galacturonan-binding" evidence="8">
    <location>
        <begin position="51"/>
        <end position="119"/>
    </location>
</feature>
<evidence type="ECO:0000256" key="1">
    <source>
        <dbReference type="ARBA" id="ARBA00004167"/>
    </source>
</evidence>
<evidence type="ECO:0000256" key="7">
    <source>
        <dbReference type="SAM" id="SignalP"/>
    </source>
</evidence>
<evidence type="ECO:0000259" key="8">
    <source>
        <dbReference type="Pfam" id="PF13947"/>
    </source>
</evidence>
<comment type="catalytic activity">
    <reaction evidence="6">
        <text>L-seryl-[protein] + ATP = O-phospho-L-seryl-[protein] + ADP + H(+)</text>
        <dbReference type="Rhea" id="RHEA:17989"/>
        <dbReference type="Rhea" id="RHEA-COMP:9863"/>
        <dbReference type="Rhea" id="RHEA-COMP:11604"/>
        <dbReference type="ChEBI" id="CHEBI:15378"/>
        <dbReference type="ChEBI" id="CHEBI:29999"/>
        <dbReference type="ChEBI" id="CHEBI:30616"/>
        <dbReference type="ChEBI" id="CHEBI:83421"/>
        <dbReference type="ChEBI" id="CHEBI:456216"/>
        <dbReference type="EC" id="2.7.11.1"/>
    </reaction>
</comment>
<feature type="signal peptide" evidence="7">
    <location>
        <begin position="1"/>
        <end position="42"/>
    </location>
</feature>
<dbReference type="EMBL" id="CP126664">
    <property type="protein sequence ID" value="WKA08094.1"/>
    <property type="molecule type" value="Genomic_DNA"/>
</dbReference>
<dbReference type="PANTHER" id="PTHR33138">
    <property type="entry name" value="OS01G0690200 PROTEIN"/>
    <property type="match status" value="1"/>
</dbReference>
<sequence length="485" mass="54453">MCDFPTSSTSSFRPMHPNFSQSSLLFSLILFLLSHHFPCSLCLDDFHYSNCTSLLEFECGHELGKIEYPFWVYGHQAEYCGHPLFKLDCEGGEYASIEMMSQKYKVLHIDNNSQILKIVSTDVLSMGHIFCPQSPLMNFTLFNYTSNVETVAFALTYDCSTIGDHPGAYHFSCTMNNRLHEAYLATNLSVAKELRSRCESGVVIPKFPVLVPELEGLRKGSSYDVEEVLREGFEVQWTIDNAICKECVGSGGSDEFHYSNCNSPVECGGLGKIEYPFWVNGAQPDYCGHPRFKLDCLRGDFPTIQIMHRDYLVMDIDYDTQILKMATFYEFFCPEFDITMDSTLFSYTSDVEIATVFYDCSSTDPHPGSYNFSCVIDSFPSHAYLVTNTSAASEFASECKFSASVPVVVPKSADGVKEILSSVFKVNWTVNKTECDECVGSGGRCGYNSTLDQPCCFCPDNPYRNKCPNLRSSMYPSSLSMLFSL</sequence>
<evidence type="ECO:0000256" key="4">
    <source>
        <dbReference type="ARBA" id="ARBA00023180"/>
    </source>
</evidence>
<dbReference type="Pfam" id="PF13947">
    <property type="entry name" value="GUB_WAK_bind"/>
    <property type="match status" value="2"/>
</dbReference>
<evidence type="ECO:0000256" key="5">
    <source>
        <dbReference type="ARBA" id="ARBA00047899"/>
    </source>
</evidence>
<comment type="catalytic activity">
    <reaction evidence="5">
        <text>L-threonyl-[protein] + ATP = O-phospho-L-threonyl-[protein] + ADP + H(+)</text>
        <dbReference type="Rhea" id="RHEA:46608"/>
        <dbReference type="Rhea" id="RHEA-COMP:11060"/>
        <dbReference type="Rhea" id="RHEA-COMP:11605"/>
        <dbReference type="ChEBI" id="CHEBI:15378"/>
        <dbReference type="ChEBI" id="CHEBI:30013"/>
        <dbReference type="ChEBI" id="CHEBI:30616"/>
        <dbReference type="ChEBI" id="CHEBI:61977"/>
        <dbReference type="ChEBI" id="CHEBI:456216"/>
        <dbReference type="EC" id="2.7.11.1"/>
    </reaction>
</comment>
<feature type="domain" description="Wall-associated receptor kinase C-terminal" evidence="9">
    <location>
        <begin position="383"/>
        <end position="461"/>
    </location>
</feature>
<evidence type="ECO:0000313" key="10">
    <source>
        <dbReference type="EMBL" id="WKA08094.1"/>
    </source>
</evidence>
<accession>A0ABY9DM22</accession>
<gene>
    <name evidence="10" type="ORF">VitviT2T_025844</name>
</gene>
<dbReference type="EC" id="2.7.11.1" evidence="2"/>
<evidence type="ECO:0000313" key="11">
    <source>
        <dbReference type="Proteomes" id="UP001227230"/>
    </source>
</evidence>
<keyword evidence="4" id="KW-0325">Glycoprotein</keyword>
<keyword evidence="3 7" id="KW-0732">Signal</keyword>
<feature type="domain" description="Wall-associated receptor kinase galacturonan-binding" evidence="8">
    <location>
        <begin position="261"/>
        <end position="326"/>
    </location>
</feature>
<dbReference type="Pfam" id="PF14380">
    <property type="entry name" value="WAK_assoc"/>
    <property type="match status" value="2"/>
</dbReference>
<proteinExistence type="predicted"/>
<organism evidence="10 11">
    <name type="scientific">Vitis vinifera</name>
    <name type="common">Grape</name>
    <dbReference type="NCBI Taxonomy" id="29760"/>
    <lineage>
        <taxon>Eukaryota</taxon>
        <taxon>Viridiplantae</taxon>
        <taxon>Streptophyta</taxon>
        <taxon>Embryophyta</taxon>
        <taxon>Tracheophyta</taxon>
        <taxon>Spermatophyta</taxon>
        <taxon>Magnoliopsida</taxon>
        <taxon>eudicotyledons</taxon>
        <taxon>Gunneridae</taxon>
        <taxon>Pentapetalae</taxon>
        <taxon>rosids</taxon>
        <taxon>Vitales</taxon>
        <taxon>Vitaceae</taxon>
        <taxon>Viteae</taxon>
        <taxon>Vitis</taxon>
    </lineage>
</organism>
<feature type="domain" description="Wall-associated receptor kinase C-terminal" evidence="9">
    <location>
        <begin position="189"/>
        <end position="253"/>
    </location>
</feature>
<protein>
    <recommendedName>
        <fullName evidence="2">non-specific serine/threonine protein kinase</fullName>
        <ecNumber evidence="2">2.7.11.1</ecNumber>
    </recommendedName>
</protein>
<dbReference type="Proteomes" id="UP001227230">
    <property type="component" value="Chromosome 17"/>
</dbReference>
<evidence type="ECO:0000256" key="3">
    <source>
        <dbReference type="ARBA" id="ARBA00022729"/>
    </source>
</evidence>
<keyword evidence="11" id="KW-1185">Reference proteome</keyword>
<dbReference type="InterPro" id="IPR025287">
    <property type="entry name" value="WAK_GUB"/>
</dbReference>
<evidence type="ECO:0000256" key="6">
    <source>
        <dbReference type="ARBA" id="ARBA00048679"/>
    </source>
</evidence>
<dbReference type="InterPro" id="IPR032872">
    <property type="entry name" value="WAK_assoc_C"/>
</dbReference>
<evidence type="ECO:0000256" key="2">
    <source>
        <dbReference type="ARBA" id="ARBA00012513"/>
    </source>
</evidence>
<evidence type="ECO:0000259" key="9">
    <source>
        <dbReference type="Pfam" id="PF14380"/>
    </source>
</evidence>
<feature type="chain" id="PRO_5046212351" description="non-specific serine/threonine protein kinase" evidence="7">
    <location>
        <begin position="43"/>
        <end position="485"/>
    </location>
</feature>
<dbReference type="PANTHER" id="PTHR33138:SF79">
    <property type="entry name" value="WALL-ASSOCIATED RECEPTOR KINASE GALACTURONAN-BINDING DOMAIN-CONTAINING PROTEIN"/>
    <property type="match status" value="1"/>
</dbReference>
<name>A0ABY9DM22_VITVI</name>
<comment type="subcellular location">
    <subcellularLocation>
        <location evidence="1">Membrane</location>
        <topology evidence="1">Single-pass membrane protein</topology>
    </subcellularLocation>
</comment>